<dbReference type="PANTHER" id="PTHR36529">
    <property type="entry name" value="SLL1095 PROTEIN"/>
    <property type="match status" value="1"/>
</dbReference>
<dbReference type="OrthoDB" id="9798250at2"/>
<evidence type="ECO:0000313" key="2">
    <source>
        <dbReference type="Proteomes" id="UP000186819"/>
    </source>
</evidence>
<organism evidence="1 2">
    <name type="scientific">Aromatoleum tolulyticum</name>
    <dbReference type="NCBI Taxonomy" id="34027"/>
    <lineage>
        <taxon>Bacteria</taxon>
        <taxon>Pseudomonadati</taxon>
        <taxon>Pseudomonadota</taxon>
        <taxon>Betaproteobacteria</taxon>
        <taxon>Rhodocyclales</taxon>
        <taxon>Rhodocyclaceae</taxon>
        <taxon>Aromatoleum</taxon>
    </lineage>
</organism>
<gene>
    <name evidence="1" type="ORF">SAMN05421829_10295</name>
</gene>
<name>A0A1N6PL03_9RHOO</name>
<evidence type="ECO:0000313" key="1">
    <source>
        <dbReference type="EMBL" id="SIQ04986.1"/>
    </source>
</evidence>
<reference evidence="2" key="1">
    <citation type="submission" date="2017-01" db="EMBL/GenBank/DDBJ databases">
        <authorList>
            <person name="Varghese N."/>
            <person name="Submissions S."/>
        </authorList>
    </citation>
    <scope>NUCLEOTIDE SEQUENCE [LARGE SCALE GENOMIC DNA]</scope>
    <source>
        <strain evidence="2">ATCC 51758</strain>
    </source>
</reference>
<accession>A0A1N6PL03</accession>
<dbReference type="AlphaFoldDB" id="A0A1N6PL03"/>
<protein>
    <recommendedName>
        <fullName evidence="3">Glycosyltransferase</fullName>
    </recommendedName>
</protein>
<dbReference type="Gene3D" id="3.90.550.10">
    <property type="entry name" value="Spore Coat Polysaccharide Biosynthesis Protein SpsA, Chain A"/>
    <property type="match status" value="1"/>
</dbReference>
<dbReference type="EMBL" id="FTMD01000002">
    <property type="protein sequence ID" value="SIQ04986.1"/>
    <property type="molecule type" value="Genomic_DNA"/>
</dbReference>
<dbReference type="STRING" id="34027.SAMN05421829_10295"/>
<dbReference type="NCBIfam" id="TIGR04282">
    <property type="entry name" value="glyco_like_cofC"/>
    <property type="match status" value="1"/>
</dbReference>
<dbReference type="Proteomes" id="UP000186819">
    <property type="component" value="Unassembled WGS sequence"/>
</dbReference>
<keyword evidence="2" id="KW-1185">Reference proteome</keyword>
<dbReference type="RefSeq" id="WP_076600628.1">
    <property type="nucleotide sequence ID" value="NZ_FTMD01000002.1"/>
</dbReference>
<dbReference type="InterPro" id="IPR018641">
    <property type="entry name" value="Trfase_1_rSAM/seldom-assoc"/>
</dbReference>
<dbReference type="InterPro" id="IPR029044">
    <property type="entry name" value="Nucleotide-diphossugar_trans"/>
</dbReference>
<sequence length="224" mass="24183">MRRARIVIIAKAPIGGFAKTRLIPALGRDGTARLARRMLEHAAHTALHADVGPVELCVTPSPADPVWTTLGLPERLAWSAQGDGDLGMRMARAASRATDAGEEVILIGTDCPGLTAQHLRDAAAALAHHDAAIVPTVDGGYALLALRRFHTSLFEHMPWSTDGVAFETLCRIGRLGWHASTARPLHDIDEPADLAWLPADWQDAMGLSRSSTLHTPPANERKRR</sequence>
<dbReference type="Pfam" id="PF09837">
    <property type="entry name" value="DUF2064"/>
    <property type="match status" value="1"/>
</dbReference>
<evidence type="ECO:0008006" key="3">
    <source>
        <dbReference type="Google" id="ProtNLM"/>
    </source>
</evidence>
<dbReference type="SUPFAM" id="SSF53448">
    <property type="entry name" value="Nucleotide-diphospho-sugar transferases"/>
    <property type="match status" value="1"/>
</dbReference>
<dbReference type="PANTHER" id="PTHR36529:SF1">
    <property type="entry name" value="GLYCOSYLTRANSFERASE"/>
    <property type="match status" value="1"/>
</dbReference>
<proteinExistence type="predicted"/>